<dbReference type="Pfam" id="PF01047">
    <property type="entry name" value="MarR"/>
    <property type="match status" value="1"/>
</dbReference>
<dbReference type="SUPFAM" id="SSF46785">
    <property type="entry name" value="Winged helix' DNA-binding domain"/>
    <property type="match status" value="1"/>
</dbReference>
<evidence type="ECO:0000313" key="3">
    <source>
        <dbReference type="Proteomes" id="UP000461670"/>
    </source>
</evidence>
<sequence>MDIAAESDVDQSRLRRFLGYRLTRVEIHVHKLFTRRMAALALKPSEFSILVLIDTNPGIYLRQLGEALDISPSNLVPVVERLVQRGLVRRVPDPRDRRLQQLHLTADGQALQAQAESEVVKLEQGFEQALTATEKKHLLSALDKLAVLLGEDSPVD</sequence>
<dbReference type="InterPro" id="IPR036388">
    <property type="entry name" value="WH-like_DNA-bd_sf"/>
</dbReference>
<dbReference type="Proteomes" id="UP000461670">
    <property type="component" value="Unassembled WGS sequence"/>
</dbReference>
<protein>
    <submittedName>
        <fullName evidence="2">Multidrug resistance operon repressor</fullName>
    </submittedName>
</protein>
<dbReference type="InterPro" id="IPR039422">
    <property type="entry name" value="MarR/SlyA-like"/>
</dbReference>
<dbReference type="Gene3D" id="1.10.10.10">
    <property type="entry name" value="Winged helix-like DNA-binding domain superfamily/Winged helix DNA-binding domain"/>
    <property type="match status" value="1"/>
</dbReference>
<dbReference type="SMART" id="SM00347">
    <property type="entry name" value="HTH_MARR"/>
    <property type="match status" value="1"/>
</dbReference>
<dbReference type="InterPro" id="IPR000835">
    <property type="entry name" value="HTH_MarR-typ"/>
</dbReference>
<dbReference type="AlphaFoldDB" id="A0A7V8FML7"/>
<accession>A0A7V8FML7</accession>
<dbReference type="PANTHER" id="PTHR33164">
    <property type="entry name" value="TRANSCRIPTIONAL REGULATOR, MARR FAMILY"/>
    <property type="match status" value="1"/>
</dbReference>
<proteinExistence type="predicted"/>
<dbReference type="PROSITE" id="PS50995">
    <property type="entry name" value="HTH_MARR_2"/>
    <property type="match status" value="1"/>
</dbReference>
<dbReference type="GO" id="GO:0003700">
    <property type="term" value="F:DNA-binding transcription factor activity"/>
    <property type="evidence" value="ECO:0007669"/>
    <property type="project" value="InterPro"/>
</dbReference>
<dbReference type="PANTHER" id="PTHR33164:SF57">
    <property type="entry name" value="MARR-FAMILY TRANSCRIPTIONAL REGULATOR"/>
    <property type="match status" value="1"/>
</dbReference>
<dbReference type="EMBL" id="WNDQ01000038">
    <property type="protein sequence ID" value="KAF1020274.1"/>
    <property type="molecule type" value="Genomic_DNA"/>
</dbReference>
<dbReference type="PRINTS" id="PR00598">
    <property type="entry name" value="HTHMARR"/>
</dbReference>
<evidence type="ECO:0000313" key="2">
    <source>
        <dbReference type="EMBL" id="KAF1020274.1"/>
    </source>
</evidence>
<dbReference type="InterPro" id="IPR036390">
    <property type="entry name" value="WH_DNA-bd_sf"/>
</dbReference>
<evidence type="ECO:0000259" key="1">
    <source>
        <dbReference type="PROSITE" id="PS50995"/>
    </source>
</evidence>
<organism evidence="2 3">
    <name type="scientific">Paracidovorax wautersii</name>
    <dbReference type="NCBI Taxonomy" id="1177982"/>
    <lineage>
        <taxon>Bacteria</taxon>
        <taxon>Pseudomonadati</taxon>
        <taxon>Pseudomonadota</taxon>
        <taxon>Betaproteobacteria</taxon>
        <taxon>Burkholderiales</taxon>
        <taxon>Comamonadaceae</taxon>
        <taxon>Paracidovorax</taxon>
    </lineage>
</organism>
<comment type="caution">
    <text evidence="2">The sequence shown here is derived from an EMBL/GenBank/DDBJ whole genome shotgun (WGS) entry which is preliminary data.</text>
</comment>
<name>A0A7V8FML7_9BURK</name>
<dbReference type="GO" id="GO:0006950">
    <property type="term" value="P:response to stress"/>
    <property type="evidence" value="ECO:0007669"/>
    <property type="project" value="TreeGrafter"/>
</dbReference>
<gene>
    <name evidence="2" type="primary">mexR</name>
    <name evidence="2" type="ORF">GAK30_02606</name>
</gene>
<feature type="domain" description="HTH marR-type" evidence="1">
    <location>
        <begin position="15"/>
        <end position="147"/>
    </location>
</feature>
<reference evidence="3" key="1">
    <citation type="journal article" date="2020" name="MBio">
        <title>Horizontal gene transfer to a defensive symbiont with a reduced genome amongst a multipartite beetle microbiome.</title>
        <authorList>
            <person name="Waterworth S.C."/>
            <person name="Florez L.V."/>
            <person name="Rees E.R."/>
            <person name="Hertweck C."/>
            <person name="Kaltenpoth M."/>
            <person name="Kwan J.C."/>
        </authorList>
    </citation>
    <scope>NUCLEOTIDE SEQUENCE [LARGE SCALE GENOMIC DNA]</scope>
</reference>